<keyword evidence="1" id="KW-0472">Membrane</keyword>
<protein>
    <submittedName>
        <fullName evidence="2">Uncharacterized protein</fullName>
    </submittedName>
</protein>
<sequence>MSIGRVLSRFAYLFTILLCYAEFNLSVEWISNEYSPIVWSLAVNRGSCWQKNVPGFLLHLNLLLCALFPLIVPLKPNLKLRNNNKKNLVQPTVHISKSRGSLLVSLILTLKLRSQPKKICTVLQAGRRKSNLVQFTQRIPL</sequence>
<dbReference type="AlphaFoldDB" id="A0A5B0QHF4"/>
<reference evidence="2 3" key="1">
    <citation type="submission" date="2019-05" db="EMBL/GenBank/DDBJ databases">
        <title>Emergence of the Ug99 lineage of the wheat stem rust pathogen through somatic hybridization.</title>
        <authorList>
            <person name="Li F."/>
            <person name="Upadhyaya N.M."/>
            <person name="Sperschneider J."/>
            <person name="Matny O."/>
            <person name="Nguyen-Phuc H."/>
            <person name="Mago R."/>
            <person name="Raley C."/>
            <person name="Miller M.E."/>
            <person name="Silverstein K.A.T."/>
            <person name="Henningsen E."/>
            <person name="Hirsch C.D."/>
            <person name="Visser B."/>
            <person name="Pretorius Z.A."/>
            <person name="Steffenson B.J."/>
            <person name="Schwessinger B."/>
            <person name="Dodds P.N."/>
            <person name="Figueroa M."/>
        </authorList>
    </citation>
    <scope>NUCLEOTIDE SEQUENCE [LARGE SCALE GENOMIC DNA]</scope>
    <source>
        <strain evidence="2">21-0</strain>
    </source>
</reference>
<dbReference type="EMBL" id="VSWC01000015">
    <property type="protein sequence ID" value="KAA1112648.1"/>
    <property type="molecule type" value="Genomic_DNA"/>
</dbReference>
<feature type="transmembrane region" description="Helical" evidence="1">
    <location>
        <begin position="56"/>
        <end position="74"/>
    </location>
</feature>
<proteinExistence type="predicted"/>
<evidence type="ECO:0000313" key="2">
    <source>
        <dbReference type="EMBL" id="KAA1112648.1"/>
    </source>
</evidence>
<dbReference type="Proteomes" id="UP000324748">
    <property type="component" value="Unassembled WGS sequence"/>
</dbReference>
<accession>A0A5B0QHF4</accession>
<feature type="transmembrane region" description="Helical" evidence="1">
    <location>
        <begin position="12"/>
        <end position="31"/>
    </location>
</feature>
<evidence type="ECO:0000313" key="3">
    <source>
        <dbReference type="Proteomes" id="UP000324748"/>
    </source>
</evidence>
<name>A0A5B0QHF4_PUCGR</name>
<keyword evidence="1" id="KW-1133">Transmembrane helix</keyword>
<organism evidence="2 3">
    <name type="scientific">Puccinia graminis f. sp. tritici</name>
    <dbReference type="NCBI Taxonomy" id="56615"/>
    <lineage>
        <taxon>Eukaryota</taxon>
        <taxon>Fungi</taxon>
        <taxon>Dikarya</taxon>
        <taxon>Basidiomycota</taxon>
        <taxon>Pucciniomycotina</taxon>
        <taxon>Pucciniomycetes</taxon>
        <taxon>Pucciniales</taxon>
        <taxon>Pucciniaceae</taxon>
        <taxon>Puccinia</taxon>
    </lineage>
</organism>
<gene>
    <name evidence="2" type="ORF">PGT21_004852</name>
</gene>
<comment type="caution">
    <text evidence="2">The sequence shown here is derived from an EMBL/GenBank/DDBJ whole genome shotgun (WGS) entry which is preliminary data.</text>
</comment>
<keyword evidence="3" id="KW-1185">Reference proteome</keyword>
<keyword evidence="1" id="KW-0812">Transmembrane</keyword>
<evidence type="ECO:0000256" key="1">
    <source>
        <dbReference type="SAM" id="Phobius"/>
    </source>
</evidence>